<evidence type="ECO:0000259" key="1">
    <source>
        <dbReference type="Pfam" id="PF03732"/>
    </source>
</evidence>
<dbReference type="AlphaFoldDB" id="A0A8B8KTA2"/>
<dbReference type="InterPro" id="IPR005162">
    <property type="entry name" value="Retrotrans_gag_dom"/>
</dbReference>
<keyword evidence="2" id="KW-1185">Reference proteome</keyword>
<dbReference type="KEGG" id="aprc:113858229"/>
<reference evidence="3" key="2">
    <citation type="submission" date="2025-08" db="UniProtKB">
        <authorList>
            <consortium name="RefSeq"/>
        </authorList>
    </citation>
    <scope>IDENTIFICATION</scope>
    <source>
        <tissue evidence="3">Young leaves</tissue>
    </source>
</reference>
<dbReference type="OrthoDB" id="1432379at2759"/>
<accession>A0A8B8KTA2</accession>
<feature type="domain" description="Retrotransposon gag" evidence="1">
    <location>
        <begin position="18"/>
        <end position="116"/>
    </location>
</feature>
<reference evidence="2" key="1">
    <citation type="journal article" date="2019" name="Toxins">
        <title>Detection of Abrin-Like and Prepropulchellin-Like Toxin Genes and Transcripts Using Whole Genome Sequencing and Full-Length Transcript Sequencing of Abrus precatorius.</title>
        <authorList>
            <person name="Hovde B.T."/>
            <person name="Daligault H.E."/>
            <person name="Hanschen E.R."/>
            <person name="Kunde Y.A."/>
            <person name="Johnson M.B."/>
            <person name="Starkenburg S.R."/>
            <person name="Johnson S.L."/>
        </authorList>
    </citation>
    <scope>NUCLEOTIDE SEQUENCE [LARGE SCALE GENOMIC DNA]</scope>
</reference>
<proteinExistence type="predicted"/>
<name>A0A8B8KTA2_ABRPR</name>
<evidence type="ECO:0000313" key="2">
    <source>
        <dbReference type="Proteomes" id="UP000694853"/>
    </source>
</evidence>
<evidence type="ECO:0000313" key="3">
    <source>
        <dbReference type="RefSeq" id="XP_027346558.1"/>
    </source>
</evidence>
<dbReference type="Pfam" id="PF03732">
    <property type="entry name" value="Retrotrans_gag"/>
    <property type="match status" value="1"/>
</dbReference>
<dbReference type="GeneID" id="113858229"/>
<gene>
    <name evidence="3" type="primary">LOC113858229</name>
</gene>
<sequence>MEKIFRALQCTENDNIVFAAYTLTEDAEYLWDGVRQRLEREGIIITWPLFQVRFLEKYFSEDVREKKEMKFLALTQGSMNVGEYAVKFEELSRYHPHYHNAINEKPRCVKFVNGLRLEIKEAIKMQEI</sequence>
<protein>
    <submittedName>
        <fullName evidence="3">Uncharacterized protein LOC113858229</fullName>
    </submittedName>
</protein>
<organism evidence="2 3">
    <name type="scientific">Abrus precatorius</name>
    <name type="common">Indian licorice</name>
    <name type="synonym">Glycine abrus</name>
    <dbReference type="NCBI Taxonomy" id="3816"/>
    <lineage>
        <taxon>Eukaryota</taxon>
        <taxon>Viridiplantae</taxon>
        <taxon>Streptophyta</taxon>
        <taxon>Embryophyta</taxon>
        <taxon>Tracheophyta</taxon>
        <taxon>Spermatophyta</taxon>
        <taxon>Magnoliopsida</taxon>
        <taxon>eudicotyledons</taxon>
        <taxon>Gunneridae</taxon>
        <taxon>Pentapetalae</taxon>
        <taxon>rosids</taxon>
        <taxon>fabids</taxon>
        <taxon>Fabales</taxon>
        <taxon>Fabaceae</taxon>
        <taxon>Papilionoideae</taxon>
        <taxon>50 kb inversion clade</taxon>
        <taxon>NPAAA clade</taxon>
        <taxon>indigoferoid/millettioid clade</taxon>
        <taxon>Abreae</taxon>
        <taxon>Abrus</taxon>
    </lineage>
</organism>
<dbReference type="Proteomes" id="UP000694853">
    <property type="component" value="Unplaced"/>
</dbReference>
<dbReference type="RefSeq" id="XP_027346558.1">
    <property type="nucleotide sequence ID" value="XM_027490757.1"/>
</dbReference>